<dbReference type="KEGG" id="pbas:SMSP2_01287"/>
<name>A0A1Q2ME55_9BACT</name>
<reference evidence="2" key="1">
    <citation type="submission" date="2017-02" db="EMBL/GenBank/DDBJ databases">
        <title>Comparative genomics and description of representatives of a novel lineage of planctomycetes thriving in anoxic sediments.</title>
        <authorList>
            <person name="Spring S."/>
            <person name="Bunk B."/>
            <person name="Sproer C."/>
        </authorList>
    </citation>
    <scope>NUCLEOTIDE SEQUENCE [LARGE SCALE GENOMIC DNA]</scope>
    <source>
        <strain evidence="2">SM-Chi-D1</strain>
    </source>
</reference>
<dbReference type="AlphaFoldDB" id="A0A1Q2ME55"/>
<protein>
    <submittedName>
        <fullName evidence="1">Uncharacterized protein</fullName>
    </submittedName>
</protein>
<sequence>MPADWNFTQTKLKSSIAKIDDAGKCIIIPNLTFWDLNFEAVKRLTAGETVLLVLILQSVPKRLKIFEYEFVKWWVLSGAENRSVMSGSK</sequence>
<keyword evidence="2" id="KW-1185">Reference proteome</keyword>
<dbReference type="EMBL" id="CP019646">
    <property type="protein sequence ID" value="AQQ70924.1"/>
    <property type="molecule type" value="Genomic_DNA"/>
</dbReference>
<evidence type="ECO:0000313" key="1">
    <source>
        <dbReference type="EMBL" id="AQQ70924.1"/>
    </source>
</evidence>
<accession>A0A1Q2ME55</accession>
<dbReference type="Proteomes" id="UP000188181">
    <property type="component" value="Chromosome"/>
</dbReference>
<evidence type="ECO:0000313" key="2">
    <source>
        <dbReference type="Proteomes" id="UP000188181"/>
    </source>
</evidence>
<gene>
    <name evidence="1" type="ORF">SMSP2_01287</name>
</gene>
<organism evidence="1 2">
    <name type="scientific">Limihaloglobus sulfuriphilus</name>
    <dbReference type="NCBI Taxonomy" id="1851148"/>
    <lineage>
        <taxon>Bacteria</taxon>
        <taxon>Pseudomonadati</taxon>
        <taxon>Planctomycetota</taxon>
        <taxon>Phycisphaerae</taxon>
        <taxon>Sedimentisphaerales</taxon>
        <taxon>Sedimentisphaeraceae</taxon>
        <taxon>Limihaloglobus</taxon>
    </lineage>
</organism>
<proteinExistence type="predicted"/>